<dbReference type="HOGENOM" id="CLU_1925399_0_0_11"/>
<dbReference type="EMBL" id="CP009896">
    <property type="protein sequence ID" value="AIY16199.1"/>
    <property type="molecule type" value="Genomic_DNA"/>
</dbReference>
<evidence type="ECO:0000313" key="2">
    <source>
        <dbReference type="Proteomes" id="UP000030300"/>
    </source>
</evidence>
<dbReference type="STRING" id="2045.KR76_04455"/>
<protein>
    <submittedName>
        <fullName evidence="1">Uncharacterized protein</fullName>
    </submittedName>
</protein>
<dbReference type="RefSeq" id="WP_038676919.1">
    <property type="nucleotide sequence ID" value="NZ_BJMC01000004.1"/>
</dbReference>
<dbReference type="GeneID" id="96608210"/>
<dbReference type="eggNOG" id="ENOG50324VX">
    <property type="taxonomic scope" value="Bacteria"/>
</dbReference>
<keyword evidence="2" id="KW-1185">Reference proteome</keyword>
<evidence type="ECO:0000313" key="1">
    <source>
        <dbReference type="EMBL" id="AIY16199.1"/>
    </source>
</evidence>
<dbReference type="KEGG" id="psim:KR76_04455"/>
<sequence length="131" mass="13147">MSGLSYEPYRPPAFGSAVPEGGASYRIPSTHPQAVVALTLAVTGLVGVLLTPFTIVSFAAAICSPLAIRTALRARRSIRHDPAAHRGAGLATAALVTGIAGTVLAALLVLAVVAVLAAVVGLVAWVVSALL</sequence>
<gene>
    <name evidence="1" type="ORF">KR76_04455</name>
</gene>
<proteinExistence type="predicted"/>
<dbReference type="Proteomes" id="UP000030300">
    <property type="component" value="Chromosome"/>
</dbReference>
<accession>A0A0A1DFY2</accession>
<name>A0A0A1DFY2_NOCSI</name>
<dbReference type="AlphaFoldDB" id="A0A0A1DFY2"/>
<organism evidence="1 2">
    <name type="scientific">Nocardioides simplex</name>
    <name type="common">Arthrobacter simplex</name>
    <dbReference type="NCBI Taxonomy" id="2045"/>
    <lineage>
        <taxon>Bacteria</taxon>
        <taxon>Bacillati</taxon>
        <taxon>Actinomycetota</taxon>
        <taxon>Actinomycetes</taxon>
        <taxon>Propionibacteriales</taxon>
        <taxon>Nocardioidaceae</taxon>
        <taxon>Pimelobacter</taxon>
    </lineage>
</organism>
<reference evidence="1 2" key="1">
    <citation type="journal article" date="2015" name="Genome Announc.">
        <title>Complete Genome Sequence of Steroid-Transforming Nocardioides simplex VKM Ac-2033D.</title>
        <authorList>
            <person name="Shtratnikova V.Y."/>
            <person name="Schelkunov M.I."/>
            <person name="Pekov Y.A."/>
            <person name="Fokina V.V."/>
            <person name="Logacheva M.D."/>
            <person name="Sokolov S.L."/>
            <person name="Bragin E.Y."/>
            <person name="Ashapkin V.V."/>
            <person name="Donova M.V."/>
        </authorList>
    </citation>
    <scope>NUCLEOTIDE SEQUENCE [LARGE SCALE GENOMIC DNA]</scope>
    <source>
        <strain evidence="1 2">VKM Ac-2033D</strain>
    </source>
</reference>